<dbReference type="RefSeq" id="WP_376875148.1">
    <property type="nucleotide sequence ID" value="NZ_JBHUHP010000009.1"/>
</dbReference>
<feature type="transmembrane region" description="Helical" evidence="8">
    <location>
        <begin position="181"/>
        <end position="200"/>
    </location>
</feature>
<dbReference type="EMBL" id="JBHUHP010000009">
    <property type="protein sequence ID" value="MFD2092058.1"/>
    <property type="molecule type" value="Genomic_DNA"/>
</dbReference>
<keyword evidence="7 8" id="KW-0472">Membrane</keyword>
<feature type="transmembrane region" description="Helical" evidence="8">
    <location>
        <begin position="155"/>
        <end position="174"/>
    </location>
</feature>
<protein>
    <submittedName>
        <fullName evidence="10">Glycosyltransferase family 39 protein</fullName>
        <ecNumber evidence="10">2.4.-.-</ecNumber>
    </submittedName>
</protein>
<dbReference type="PANTHER" id="PTHR33908">
    <property type="entry name" value="MANNOSYLTRANSFERASE YKCB-RELATED"/>
    <property type="match status" value="1"/>
</dbReference>
<evidence type="ECO:0000256" key="8">
    <source>
        <dbReference type="SAM" id="Phobius"/>
    </source>
</evidence>
<comment type="subcellular location">
    <subcellularLocation>
        <location evidence="1">Cell membrane</location>
        <topology evidence="1">Multi-pass membrane protein</topology>
    </subcellularLocation>
</comment>
<feature type="domain" description="Glycosyltransferase RgtA/B/C/D-like" evidence="9">
    <location>
        <begin position="63"/>
        <end position="222"/>
    </location>
</feature>
<dbReference type="Pfam" id="PF13231">
    <property type="entry name" value="PMT_2"/>
    <property type="match status" value="1"/>
</dbReference>
<evidence type="ECO:0000259" key="9">
    <source>
        <dbReference type="Pfam" id="PF13231"/>
    </source>
</evidence>
<feature type="transmembrane region" description="Helical" evidence="8">
    <location>
        <begin position="282"/>
        <end position="299"/>
    </location>
</feature>
<dbReference type="EC" id="2.4.-.-" evidence="10"/>
<feature type="transmembrane region" description="Helical" evidence="8">
    <location>
        <begin position="248"/>
        <end position="270"/>
    </location>
</feature>
<evidence type="ECO:0000256" key="5">
    <source>
        <dbReference type="ARBA" id="ARBA00022692"/>
    </source>
</evidence>
<evidence type="ECO:0000256" key="4">
    <source>
        <dbReference type="ARBA" id="ARBA00022679"/>
    </source>
</evidence>
<keyword evidence="2" id="KW-1003">Cell membrane</keyword>
<proteinExistence type="predicted"/>
<name>A0ABW4XB32_9ACTN</name>
<evidence type="ECO:0000256" key="7">
    <source>
        <dbReference type="ARBA" id="ARBA00023136"/>
    </source>
</evidence>
<accession>A0ABW4XB32</accession>
<keyword evidence="11" id="KW-1185">Reference proteome</keyword>
<evidence type="ECO:0000256" key="3">
    <source>
        <dbReference type="ARBA" id="ARBA00022676"/>
    </source>
</evidence>
<gene>
    <name evidence="10" type="ORF">ACFSHS_10800</name>
</gene>
<evidence type="ECO:0000313" key="10">
    <source>
        <dbReference type="EMBL" id="MFD2092058.1"/>
    </source>
</evidence>
<keyword evidence="3 10" id="KW-0328">Glycosyltransferase</keyword>
<dbReference type="Proteomes" id="UP001597402">
    <property type="component" value="Unassembled WGS sequence"/>
</dbReference>
<feature type="transmembrane region" description="Helical" evidence="8">
    <location>
        <begin position="305"/>
        <end position="325"/>
    </location>
</feature>
<feature type="transmembrane region" description="Helical" evidence="8">
    <location>
        <begin position="116"/>
        <end position="135"/>
    </location>
</feature>
<comment type="caution">
    <text evidence="10">The sequence shown here is derived from an EMBL/GenBank/DDBJ whole genome shotgun (WGS) entry which is preliminary data.</text>
</comment>
<feature type="transmembrane region" description="Helical" evidence="8">
    <location>
        <begin position="337"/>
        <end position="357"/>
    </location>
</feature>
<dbReference type="InterPro" id="IPR038731">
    <property type="entry name" value="RgtA/B/C-like"/>
</dbReference>
<evidence type="ECO:0000256" key="2">
    <source>
        <dbReference type="ARBA" id="ARBA00022475"/>
    </source>
</evidence>
<keyword evidence="6 8" id="KW-1133">Transmembrane helix</keyword>
<evidence type="ECO:0000256" key="1">
    <source>
        <dbReference type="ARBA" id="ARBA00004651"/>
    </source>
</evidence>
<sequence length="502" mass="53021">MARLLDVVAPAPARRPPLASAALAALAGGLALLLVAFAGRYGYHRDELYFLRAGRELAFGYVDQPPLTPLLARAMDALAPGSLVALRVPSALAAGLTVLLTGLLAREFGAGRGGQLLAAGCMAVSGILLITGHLLSTTTFDLLAWTALSLLLVRALRDGGPVWLLAGAVAGIALQNKVQPAFLLGAVVLGLLVVGPRTALRSRWPWLGGLLALAVWAPNLVWQAANGWPQLELAEAIAAGSSGTSEPWYLFVPFQLVLVSPLLVPVWAVGWWRLARDPELRTWRVFAVAYAVLVVVFVLTGGKPYYIAGLYPVLLAAGAQPVLAWVRRGAGRLRAGLLAAALALSLGIDATLGLPLVPVERLADTPVTDISYDAGEQVGWPALAAAVERARDELPADARVVVLAGNYGEAGAVDRYTPGLGPAYSGHNSYWTWGPPPEEADAVVAVGVPEDRLARWFGEVRVAGRVDNGVGLDNDEQGTEILTATGRRLPWSEIWPELRRLA</sequence>
<keyword evidence="5 8" id="KW-0812">Transmembrane</keyword>
<feature type="transmembrane region" description="Helical" evidence="8">
    <location>
        <begin position="21"/>
        <end position="43"/>
    </location>
</feature>
<keyword evidence="4 10" id="KW-0808">Transferase</keyword>
<organism evidence="10 11">
    <name type="scientific">Blastococcus deserti</name>
    <dbReference type="NCBI Taxonomy" id="2259033"/>
    <lineage>
        <taxon>Bacteria</taxon>
        <taxon>Bacillati</taxon>
        <taxon>Actinomycetota</taxon>
        <taxon>Actinomycetes</taxon>
        <taxon>Geodermatophilales</taxon>
        <taxon>Geodermatophilaceae</taxon>
        <taxon>Blastococcus</taxon>
    </lineage>
</organism>
<dbReference type="PANTHER" id="PTHR33908:SF11">
    <property type="entry name" value="MEMBRANE PROTEIN"/>
    <property type="match status" value="1"/>
</dbReference>
<dbReference type="InterPro" id="IPR050297">
    <property type="entry name" value="LipidA_mod_glycosyltrf_83"/>
</dbReference>
<evidence type="ECO:0000313" key="11">
    <source>
        <dbReference type="Proteomes" id="UP001597402"/>
    </source>
</evidence>
<feature type="transmembrane region" description="Helical" evidence="8">
    <location>
        <begin position="84"/>
        <end position="104"/>
    </location>
</feature>
<evidence type="ECO:0000256" key="6">
    <source>
        <dbReference type="ARBA" id="ARBA00022989"/>
    </source>
</evidence>
<reference evidence="11" key="1">
    <citation type="journal article" date="2019" name="Int. J. Syst. Evol. Microbiol.">
        <title>The Global Catalogue of Microorganisms (GCM) 10K type strain sequencing project: providing services to taxonomists for standard genome sequencing and annotation.</title>
        <authorList>
            <consortium name="The Broad Institute Genomics Platform"/>
            <consortium name="The Broad Institute Genome Sequencing Center for Infectious Disease"/>
            <person name="Wu L."/>
            <person name="Ma J."/>
        </authorList>
    </citation>
    <scope>NUCLEOTIDE SEQUENCE [LARGE SCALE GENOMIC DNA]</scope>
    <source>
        <strain evidence="11">JCM 3338</strain>
    </source>
</reference>
<dbReference type="GO" id="GO:0016757">
    <property type="term" value="F:glycosyltransferase activity"/>
    <property type="evidence" value="ECO:0007669"/>
    <property type="project" value="UniProtKB-KW"/>
</dbReference>